<proteinExistence type="predicted"/>
<dbReference type="Proteomes" id="UP000008810">
    <property type="component" value="Chromosome 5"/>
</dbReference>
<dbReference type="InParanoid" id="A0A0Q3KQ47"/>
<protein>
    <submittedName>
        <fullName evidence="2 3">Uncharacterized protein</fullName>
    </submittedName>
</protein>
<evidence type="ECO:0000313" key="2">
    <source>
        <dbReference type="EMBL" id="KQJ82061.1"/>
    </source>
</evidence>
<accession>A0A0Q3KQ47</accession>
<dbReference type="AlphaFoldDB" id="A0A0Q3KQ47"/>
<sequence>MWPAGLLLLLHTIKQARVPLWPCRCQRSWPAGCPTRHGAGRQHGRLVGPRAPSIPRLHLLPRAPAGLGRRAWTRCRRSGRWRAWRGRGSRRRPPRCCAGRRRPAPARRLHAHRLRTLLLSSISFSQSLQMKPRMEVKAAWLGMEVGERTVVLLPRNGYRITCVCVAYMA</sequence>
<reference evidence="3" key="3">
    <citation type="submission" date="2018-08" db="UniProtKB">
        <authorList>
            <consortium name="EnsemblPlants"/>
        </authorList>
    </citation>
    <scope>IDENTIFICATION</scope>
    <source>
        <strain evidence="3">cv. Bd21</strain>
    </source>
</reference>
<keyword evidence="1" id="KW-0732">Signal</keyword>
<dbReference type="Gramene" id="KQJ82061">
    <property type="protein sequence ID" value="KQJ82061"/>
    <property type="gene ID" value="BRADI_5g05212v3"/>
</dbReference>
<evidence type="ECO:0000313" key="4">
    <source>
        <dbReference type="Proteomes" id="UP000008810"/>
    </source>
</evidence>
<reference evidence="2" key="2">
    <citation type="submission" date="2017-06" db="EMBL/GenBank/DDBJ databases">
        <title>WGS assembly of Brachypodium distachyon.</title>
        <authorList>
            <consortium name="The International Brachypodium Initiative"/>
            <person name="Lucas S."/>
            <person name="Harmon-Smith M."/>
            <person name="Lail K."/>
            <person name="Tice H."/>
            <person name="Grimwood J."/>
            <person name="Bruce D."/>
            <person name="Barry K."/>
            <person name="Shu S."/>
            <person name="Lindquist E."/>
            <person name="Wang M."/>
            <person name="Pitluck S."/>
            <person name="Vogel J.P."/>
            <person name="Garvin D.F."/>
            <person name="Mockler T.C."/>
            <person name="Schmutz J."/>
            <person name="Rokhsar D."/>
            <person name="Bevan M.W."/>
        </authorList>
    </citation>
    <scope>NUCLEOTIDE SEQUENCE</scope>
    <source>
        <strain evidence="2">Bd21</strain>
    </source>
</reference>
<dbReference type="EMBL" id="CM000884">
    <property type="protein sequence ID" value="KQJ82061.1"/>
    <property type="molecule type" value="Genomic_DNA"/>
</dbReference>
<keyword evidence="4" id="KW-1185">Reference proteome</keyword>
<evidence type="ECO:0000313" key="3">
    <source>
        <dbReference type="EnsemblPlants" id="KQJ82061"/>
    </source>
</evidence>
<name>A0A0Q3KQ47_BRADI</name>
<organism evidence="2">
    <name type="scientific">Brachypodium distachyon</name>
    <name type="common">Purple false brome</name>
    <name type="synonym">Trachynia distachya</name>
    <dbReference type="NCBI Taxonomy" id="15368"/>
    <lineage>
        <taxon>Eukaryota</taxon>
        <taxon>Viridiplantae</taxon>
        <taxon>Streptophyta</taxon>
        <taxon>Embryophyta</taxon>
        <taxon>Tracheophyta</taxon>
        <taxon>Spermatophyta</taxon>
        <taxon>Magnoliopsida</taxon>
        <taxon>Liliopsida</taxon>
        <taxon>Poales</taxon>
        <taxon>Poaceae</taxon>
        <taxon>BOP clade</taxon>
        <taxon>Pooideae</taxon>
        <taxon>Stipodae</taxon>
        <taxon>Brachypodieae</taxon>
        <taxon>Brachypodium</taxon>
    </lineage>
</organism>
<gene>
    <name evidence="2" type="ORF">BRADI_5g05212v3</name>
</gene>
<dbReference type="EnsemblPlants" id="KQJ82061">
    <property type="protein sequence ID" value="KQJ82061"/>
    <property type="gene ID" value="BRADI_5g05212v3"/>
</dbReference>
<reference evidence="2 3" key="1">
    <citation type="journal article" date="2010" name="Nature">
        <title>Genome sequencing and analysis of the model grass Brachypodium distachyon.</title>
        <authorList>
            <consortium name="International Brachypodium Initiative"/>
        </authorList>
    </citation>
    <scope>NUCLEOTIDE SEQUENCE [LARGE SCALE GENOMIC DNA]</scope>
    <source>
        <strain evidence="2 3">Bd21</strain>
    </source>
</reference>
<feature type="signal peptide" evidence="1">
    <location>
        <begin position="1"/>
        <end position="16"/>
    </location>
</feature>
<feature type="chain" id="PRO_5036297579" evidence="1">
    <location>
        <begin position="17"/>
        <end position="169"/>
    </location>
</feature>
<evidence type="ECO:0000256" key="1">
    <source>
        <dbReference type="SAM" id="SignalP"/>
    </source>
</evidence>